<dbReference type="SUPFAM" id="SSF46600">
    <property type="entry name" value="C-terminal UvrC-binding domain of UvrB"/>
    <property type="match status" value="1"/>
</dbReference>
<dbReference type="Pfam" id="PF22920">
    <property type="entry name" value="UvrC_RNaseH"/>
    <property type="match status" value="1"/>
</dbReference>
<dbReference type="PROSITE" id="PS50164">
    <property type="entry name" value="GIY_YIG"/>
    <property type="match status" value="1"/>
</dbReference>
<comment type="similarity">
    <text evidence="7">Belongs to the UvrC family.</text>
</comment>
<dbReference type="eggNOG" id="COG0322">
    <property type="taxonomic scope" value="Bacteria"/>
</dbReference>
<dbReference type="PANTHER" id="PTHR30562">
    <property type="entry name" value="UVRC/OXIDOREDUCTASE"/>
    <property type="match status" value="1"/>
</dbReference>
<dbReference type="InterPro" id="IPR038476">
    <property type="entry name" value="UvrC_RNase_H_dom_sf"/>
</dbReference>
<evidence type="ECO:0000256" key="2">
    <source>
        <dbReference type="ARBA" id="ARBA00022763"/>
    </source>
</evidence>
<dbReference type="Pfam" id="PF14520">
    <property type="entry name" value="HHH_5"/>
    <property type="match status" value="1"/>
</dbReference>
<keyword evidence="1 7" id="KW-0963">Cytoplasm</keyword>
<dbReference type="InterPro" id="IPR036876">
    <property type="entry name" value="UVR_dom_sf"/>
</dbReference>
<dbReference type="SMART" id="SM00465">
    <property type="entry name" value="GIYc"/>
    <property type="match status" value="1"/>
</dbReference>
<comment type="subunit">
    <text evidence="7">Interacts with UvrB in an incision complex.</text>
</comment>
<dbReference type="InterPro" id="IPR004791">
    <property type="entry name" value="UvrC"/>
</dbReference>
<evidence type="ECO:0000256" key="4">
    <source>
        <dbReference type="ARBA" id="ARBA00022881"/>
    </source>
</evidence>
<dbReference type="HAMAP" id="MF_00203">
    <property type="entry name" value="UvrC"/>
    <property type="match status" value="1"/>
</dbReference>
<keyword evidence="2 7" id="KW-0227">DNA damage</keyword>
<evidence type="ECO:0000256" key="8">
    <source>
        <dbReference type="SAM" id="MobiDB-lite"/>
    </source>
</evidence>
<evidence type="ECO:0000256" key="1">
    <source>
        <dbReference type="ARBA" id="ARBA00022490"/>
    </source>
</evidence>
<dbReference type="AlphaFoldDB" id="H9UME5"/>
<reference evidence="13" key="1">
    <citation type="journal article" date="2013" name="Stand. Genomic Sci.">
        <title>Complete genome sequence of the halophilic bacterium Spirochaeta africana type strain (Z-7692(T)) from the alkaline Lake Magadi in the East African Rift.</title>
        <authorList>
            <person name="Liolos K."/>
            <person name="Abt B."/>
            <person name="Scheuner C."/>
            <person name="Teshima H."/>
            <person name="Held B."/>
            <person name="Lapidus A."/>
            <person name="Nolan M."/>
            <person name="Lucas S."/>
            <person name="Deshpande S."/>
            <person name="Cheng J.F."/>
            <person name="Tapia R."/>
            <person name="Goodwin L.A."/>
            <person name="Pitluck S."/>
            <person name="Pagani I."/>
            <person name="Ivanova N."/>
            <person name="Mavromatis K."/>
            <person name="Mikhailova N."/>
            <person name="Huntemann M."/>
            <person name="Pati A."/>
            <person name="Chen A."/>
            <person name="Palaniappan K."/>
            <person name="Land M."/>
            <person name="Rohde M."/>
            <person name="Tindall B.J."/>
            <person name="Detter J.C."/>
            <person name="Goker M."/>
            <person name="Bristow J."/>
            <person name="Eisen J.A."/>
            <person name="Markowitz V."/>
            <person name="Hugenholtz P."/>
            <person name="Woyke T."/>
            <person name="Klenk H.P."/>
            <person name="Kyrpides N.C."/>
        </authorList>
    </citation>
    <scope>NUCLEOTIDE SEQUENCE</scope>
    <source>
        <strain evidence="13">ATCC 700263 / DSM 8902 / Z-7692</strain>
    </source>
</reference>
<dbReference type="PROSITE" id="PS50165">
    <property type="entry name" value="UVRC"/>
    <property type="match status" value="1"/>
</dbReference>
<dbReference type="Proteomes" id="UP000007383">
    <property type="component" value="Chromosome"/>
</dbReference>
<dbReference type="SUPFAM" id="SSF47781">
    <property type="entry name" value="RuvA domain 2-like"/>
    <property type="match status" value="1"/>
</dbReference>
<dbReference type="Pfam" id="PF08459">
    <property type="entry name" value="UvrC_RNaseH_dom"/>
    <property type="match status" value="1"/>
</dbReference>
<dbReference type="STRING" id="889378.Spiaf_2662"/>
<dbReference type="InterPro" id="IPR001162">
    <property type="entry name" value="UvrC_RNase_H_dom"/>
</dbReference>
<evidence type="ECO:0000313" key="13">
    <source>
        <dbReference type="Proteomes" id="UP000007383"/>
    </source>
</evidence>
<dbReference type="GO" id="GO:0009380">
    <property type="term" value="C:excinuclease repair complex"/>
    <property type="evidence" value="ECO:0007669"/>
    <property type="project" value="InterPro"/>
</dbReference>
<dbReference type="Pfam" id="PF01541">
    <property type="entry name" value="GIY-YIG"/>
    <property type="match status" value="1"/>
</dbReference>
<dbReference type="RefSeq" id="WP_014456670.1">
    <property type="nucleotide sequence ID" value="NC_017098.1"/>
</dbReference>
<keyword evidence="3 7" id="KW-0228">DNA excision</keyword>
<proteinExistence type="inferred from homology"/>
<dbReference type="InterPro" id="IPR050066">
    <property type="entry name" value="UvrABC_protein_C"/>
</dbReference>
<evidence type="ECO:0000256" key="3">
    <source>
        <dbReference type="ARBA" id="ARBA00022769"/>
    </source>
</evidence>
<dbReference type="InterPro" id="IPR035901">
    <property type="entry name" value="GIY-YIG_endonuc_sf"/>
</dbReference>
<evidence type="ECO:0000259" key="10">
    <source>
        <dbReference type="PROSITE" id="PS50164"/>
    </source>
</evidence>
<evidence type="ECO:0000313" key="12">
    <source>
        <dbReference type="EMBL" id="AFG38688.1"/>
    </source>
</evidence>
<protein>
    <recommendedName>
        <fullName evidence="7">UvrABC system protein C</fullName>
        <shortName evidence="7">Protein UvrC</shortName>
    </recommendedName>
    <alternativeName>
        <fullName evidence="7">Excinuclease ABC subunit C</fullName>
    </alternativeName>
</protein>
<keyword evidence="5 7" id="KW-0234">DNA repair</keyword>
<dbReference type="SUPFAM" id="SSF82771">
    <property type="entry name" value="GIY-YIG endonuclease"/>
    <property type="match status" value="1"/>
</dbReference>
<dbReference type="GO" id="GO:0009381">
    <property type="term" value="F:excinuclease ABC activity"/>
    <property type="evidence" value="ECO:0007669"/>
    <property type="project" value="UniProtKB-UniRule"/>
</dbReference>
<dbReference type="CDD" id="cd10434">
    <property type="entry name" value="GIY-YIG_UvrC_Cho"/>
    <property type="match status" value="1"/>
</dbReference>
<evidence type="ECO:0000259" key="9">
    <source>
        <dbReference type="PROSITE" id="PS50151"/>
    </source>
</evidence>
<keyword evidence="6 7" id="KW-0742">SOS response</keyword>
<dbReference type="GO" id="GO:0005737">
    <property type="term" value="C:cytoplasm"/>
    <property type="evidence" value="ECO:0007669"/>
    <property type="project" value="UniProtKB-SubCell"/>
</dbReference>
<dbReference type="PATRIC" id="fig|889378.3.peg.2636"/>
<keyword evidence="13" id="KW-1185">Reference proteome</keyword>
<feature type="domain" description="UvrC family homology region profile" evidence="11">
    <location>
        <begin position="258"/>
        <end position="525"/>
    </location>
</feature>
<dbReference type="FunFam" id="3.40.1440.10:FF:000001">
    <property type="entry name" value="UvrABC system protein C"/>
    <property type="match status" value="1"/>
</dbReference>
<comment type="subcellular location">
    <subcellularLocation>
        <location evidence="7">Cytoplasm</location>
    </subcellularLocation>
</comment>
<dbReference type="Gene3D" id="4.10.860.10">
    <property type="entry name" value="UVR domain"/>
    <property type="match status" value="1"/>
</dbReference>
<feature type="region of interest" description="Disordered" evidence="8">
    <location>
        <begin position="363"/>
        <end position="386"/>
    </location>
</feature>
<accession>H9UME5</accession>
<dbReference type="PANTHER" id="PTHR30562:SF1">
    <property type="entry name" value="UVRABC SYSTEM PROTEIN C"/>
    <property type="match status" value="1"/>
</dbReference>
<dbReference type="GO" id="GO:0006289">
    <property type="term" value="P:nucleotide-excision repair"/>
    <property type="evidence" value="ECO:0007669"/>
    <property type="project" value="UniProtKB-UniRule"/>
</dbReference>
<dbReference type="Gene3D" id="1.10.150.20">
    <property type="entry name" value="5' to 3' exonuclease, C-terminal subdomain"/>
    <property type="match status" value="1"/>
</dbReference>
<feature type="domain" description="UVR" evidence="9">
    <location>
        <begin position="207"/>
        <end position="242"/>
    </location>
</feature>
<sequence length="662" mass="74201">MAESQAFDRETLRESIASFPLLPGVYIMRNREDTILYVGKAKQLRNRVRSYFSHSGQHIKTAVLMKHVRRIEYIVTSTEHEALLLENSLIKQHQPRYNINLKDSKSYPVIRITNEDFPRVFRTRRIVQDGSEYFGPFPNVHAIDLYLELIEKLYPLRKCRGAVRNRPKPCLYYHIGRCAGVCAGKTDKSAYADRVAQIRRLLNGDTAMVSRELQHRMENAAQELRFEEAAWCRDVLNAVDELNSRQSVVDFDPETRDYIALHRNNELCVFTVFQMRGGKLLGSESFRSRSVEDDRDAVAEFLGRYYTTLKQPPRRIFCQMLLDSGIATELLMPARPDDATYAPDTAEAAASPAANDADAYAANDAAEPGPAYGPQPGQLSPPLSPELLIPTAKRDSAIMNMATENARQELATWMRSEGDIQALQELAAVLDLPAPPLRIEGFDIAQLHGKHTVAAMVSFSRGAPDKSRYRRYHIRTTAGKIDDYAAMREVVARRYTRLANEELPMPDLILIDGGRGQVNAARQVLRALDLERIPVVGLAKQFEELILPEQPEPLRLPDGSPPLRILQYVRDEAHRFSTGFNQLLRGKDIGLNILESVDGIGPQKSQKLLKTFGSLRGIAAAEPADLQNCVGIRESAALQLKLLAGEAVEHTEATSDDTQTGS</sequence>
<evidence type="ECO:0000256" key="7">
    <source>
        <dbReference type="HAMAP-Rule" id="MF_00203"/>
    </source>
</evidence>
<dbReference type="InterPro" id="IPR001943">
    <property type="entry name" value="UVR_dom"/>
</dbReference>
<evidence type="ECO:0000259" key="11">
    <source>
        <dbReference type="PROSITE" id="PS50165"/>
    </source>
</evidence>
<dbReference type="GO" id="GO:0009432">
    <property type="term" value="P:SOS response"/>
    <property type="evidence" value="ECO:0007669"/>
    <property type="project" value="UniProtKB-UniRule"/>
</dbReference>
<dbReference type="InterPro" id="IPR047296">
    <property type="entry name" value="GIY-YIG_UvrC_Cho"/>
</dbReference>
<name>H9UME5_SPIAZ</name>
<dbReference type="NCBIfam" id="TIGR00194">
    <property type="entry name" value="uvrC"/>
    <property type="match status" value="1"/>
</dbReference>
<dbReference type="EMBL" id="CP003282">
    <property type="protein sequence ID" value="AFG38688.1"/>
    <property type="molecule type" value="Genomic_DNA"/>
</dbReference>
<feature type="compositionally biased region" description="Low complexity" evidence="8">
    <location>
        <begin position="363"/>
        <end position="381"/>
    </location>
</feature>
<feature type="domain" description="GIY-YIG" evidence="10">
    <location>
        <begin position="21"/>
        <end position="99"/>
    </location>
</feature>
<comment type="function">
    <text evidence="7">The UvrABC repair system catalyzes the recognition and processing of DNA lesions. UvrC both incises the 5' and 3' sides of the lesion. The N-terminal half is responsible for the 3' incision and the C-terminal half is responsible for the 5' incision.</text>
</comment>
<dbReference type="KEGG" id="sfc:Spiaf_2662"/>
<dbReference type="HOGENOM" id="CLU_014841_3_2_12"/>
<dbReference type="PROSITE" id="PS50151">
    <property type="entry name" value="UVR"/>
    <property type="match status" value="1"/>
</dbReference>
<dbReference type="InterPro" id="IPR000305">
    <property type="entry name" value="GIY-YIG_endonuc"/>
</dbReference>
<dbReference type="Gene3D" id="3.30.420.340">
    <property type="entry name" value="UvrC, RNAse H endonuclease domain"/>
    <property type="match status" value="1"/>
</dbReference>
<organism evidence="12 13">
    <name type="scientific">Spirochaeta africana (strain ATCC 700263 / DSM 8902 / Z-7692)</name>
    <dbReference type="NCBI Taxonomy" id="889378"/>
    <lineage>
        <taxon>Bacteria</taxon>
        <taxon>Pseudomonadati</taxon>
        <taxon>Spirochaetota</taxon>
        <taxon>Spirochaetia</taxon>
        <taxon>Spirochaetales</taxon>
        <taxon>Spirochaetaceae</taxon>
        <taxon>Spirochaeta</taxon>
    </lineage>
</organism>
<evidence type="ECO:0000256" key="5">
    <source>
        <dbReference type="ARBA" id="ARBA00023204"/>
    </source>
</evidence>
<keyword evidence="4 7" id="KW-0267">Excision nuclease</keyword>
<dbReference type="InterPro" id="IPR010994">
    <property type="entry name" value="RuvA_2-like"/>
</dbReference>
<gene>
    <name evidence="7" type="primary">uvrC</name>
    <name evidence="12" type="ordered locus">Spiaf_2662</name>
</gene>
<dbReference type="GO" id="GO:0003677">
    <property type="term" value="F:DNA binding"/>
    <property type="evidence" value="ECO:0007669"/>
    <property type="project" value="UniProtKB-UniRule"/>
</dbReference>
<dbReference type="Gene3D" id="3.40.1440.10">
    <property type="entry name" value="GIY-YIG endonuclease"/>
    <property type="match status" value="1"/>
</dbReference>
<evidence type="ECO:0000256" key="6">
    <source>
        <dbReference type="ARBA" id="ARBA00023236"/>
    </source>
</evidence>